<dbReference type="eggNOG" id="ENOG502S3WS">
    <property type="taxonomic scope" value="Eukaryota"/>
</dbReference>
<feature type="compositionally biased region" description="Basic and acidic residues" evidence="2">
    <location>
        <begin position="11"/>
        <end position="23"/>
    </location>
</feature>
<feature type="compositionally biased region" description="Acidic residues" evidence="2">
    <location>
        <begin position="266"/>
        <end position="276"/>
    </location>
</feature>
<gene>
    <name evidence="3 4" type="ordered locus">CAGL0M09273g</name>
</gene>
<dbReference type="CGD" id="CAL0137163">
    <property type="gene designation" value="CAGL0M09273g"/>
</dbReference>
<accession>Q6FJ47</accession>
<evidence type="ECO:0000313" key="4">
    <source>
        <dbReference type="EMBL" id="CAG62725.1"/>
    </source>
</evidence>
<reference evidence="4 5" key="1">
    <citation type="journal article" date="2004" name="Nature">
        <title>Genome evolution in yeasts.</title>
        <authorList>
            <consortium name="Genolevures"/>
            <person name="Dujon B."/>
            <person name="Sherman D."/>
            <person name="Fischer G."/>
            <person name="Durrens P."/>
            <person name="Casaregola S."/>
            <person name="Lafontaine I."/>
            <person name="de Montigny J."/>
            <person name="Marck C."/>
            <person name="Neuveglise C."/>
            <person name="Talla E."/>
            <person name="Goffard N."/>
            <person name="Frangeul L."/>
            <person name="Aigle M."/>
            <person name="Anthouard V."/>
            <person name="Babour A."/>
            <person name="Barbe V."/>
            <person name="Barnay S."/>
            <person name="Blanchin S."/>
            <person name="Beckerich J.M."/>
            <person name="Beyne E."/>
            <person name="Bleykasten C."/>
            <person name="Boisrame A."/>
            <person name="Boyer J."/>
            <person name="Cattolico L."/>
            <person name="Confanioleri F."/>
            <person name="de Daruvar A."/>
            <person name="Despons L."/>
            <person name="Fabre E."/>
            <person name="Fairhead C."/>
            <person name="Ferry-Dumazet H."/>
            <person name="Groppi A."/>
            <person name="Hantraye F."/>
            <person name="Hennequin C."/>
            <person name="Jauniaux N."/>
            <person name="Joyet P."/>
            <person name="Kachouri R."/>
            <person name="Kerrest A."/>
            <person name="Koszul R."/>
            <person name="Lemaire M."/>
            <person name="Lesur I."/>
            <person name="Ma L."/>
            <person name="Muller H."/>
            <person name="Nicaud J.M."/>
            <person name="Nikolski M."/>
            <person name="Oztas S."/>
            <person name="Ozier-Kalogeropoulos O."/>
            <person name="Pellenz S."/>
            <person name="Potier S."/>
            <person name="Richard G.F."/>
            <person name="Straub M.L."/>
            <person name="Suleau A."/>
            <person name="Swennene D."/>
            <person name="Tekaia F."/>
            <person name="Wesolowski-Louvel M."/>
            <person name="Westhof E."/>
            <person name="Wirth B."/>
            <person name="Zeniou-Meyer M."/>
            <person name="Zivanovic I."/>
            <person name="Bolotin-Fukuhara M."/>
            <person name="Thierry A."/>
            <person name="Bouchier C."/>
            <person name="Caudron B."/>
            <person name="Scarpelli C."/>
            <person name="Gaillardin C."/>
            <person name="Weissenbach J."/>
            <person name="Wincker P."/>
            <person name="Souciet J.L."/>
        </authorList>
    </citation>
    <scope>NUCLEOTIDE SEQUENCE [LARGE SCALE GENOMIC DNA]</scope>
    <source>
        <strain evidence="5">ATCC 2001 / BCRC 20586 / JCM 3761 / NBRC 0622 / NRRL Y-65 / CBS 138</strain>
    </source>
</reference>
<feature type="compositionally biased region" description="Low complexity" evidence="2">
    <location>
        <begin position="196"/>
        <end position="211"/>
    </location>
</feature>
<feature type="region of interest" description="Disordered" evidence="2">
    <location>
        <begin position="1"/>
        <end position="91"/>
    </location>
</feature>
<dbReference type="VEuPathDB" id="FungiDB:CAGL0M09273g"/>
<sequence length="294" mass="32466">MSERIVSNPIELHKLSLVDKQKGDTSGSSGAAGTGSGANDGNSNAGNSNAGNSNAGGAGVTGTPVKQRARPVVPIASPTKVKEEPKSEDGLYKLASKQREIFELEQKLKQARVELKQLEEEVGKSLGYAGMPQESLRNRLQKRIEEVNRSPNVIRTKQSMSNLIQRGNTLFMDGSSSARGATDRDMRTDQRRSAHAHAAAPAQAQPSAHRQNGPPLPSRPREPQKNFFKSIVDKFHEMTQEEEDFDDQTTSNHKDKYYIGETYGYDQDEEDEDPEDHGEPLEHINDIPTTLFKR</sequence>
<feature type="compositionally biased region" description="Basic and acidic residues" evidence="2">
    <location>
        <begin position="181"/>
        <end position="192"/>
    </location>
</feature>
<name>Q6FJ47_CANGA</name>
<dbReference type="AlphaFoldDB" id="Q6FJ47"/>
<organism evidence="4 5">
    <name type="scientific">Candida glabrata (strain ATCC 2001 / BCRC 20586 / JCM 3761 / NBRC 0622 / NRRL Y-65 / CBS 138)</name>
    <name type="common">Yeast</name>
    <name type="synonym">Nakaseomyces glabratus</name>
    <dbReference type="NCBI Taxonomy" id="284593"/>
    <lineage>
        <taxon>Eukaryota</taxon>
        <taxon>Fungi</taxon>
        <taxon>Dikarya</taxon>
        <taxon>Ascomycota</taxon>
        <taxon>Saccharomycotina</taxon>
        <taxon>Saccharomycetes</taxon>
        <taxon>Saccharomycetales</taxon>
        <taxon>Saccharomycetaceae</taxon>
        <taxon>Nakaseomyces</taxon>
    </lineage>
</organism>
<evidence type="ECO:0000313" key="3">
    <source>
        <dbReference type="CGD" id="CAL0137163"/>
    </source>
</evidence>
<protein>
    <submittedName>
        <fullName evidence="4">Uncharacterized protein</fullName>
    </submittedName>
</protein>
<dbReference type="KEGG" id="cgr:2891311"/>
<evidence type="ECO:0000256" key="1">
    <source>
        <dbReference type="SAM" id="Coils"/>
    </source>
</evidence>
<evidence type="ECO:0000313" key="5">
    <source>
        <dbReference type="Proteomes" id="UP000002428"/>
    </source>
</evidence>
<dbReference type="HOGENOM" id="CLU_064343_0_0_1"/>
<dbReference type="Proteomes" id="UP000002428">
    <property type="component" value="Chromosome M"/>
</dbReference>
<keyword evidence="5" id="KW-1185">Reference proteome</keyword>
<feature type="compositionally biased region" description="Low complexity" evidence="2">
    <location>
        <begin position="39"/>
        <end position="53"/>
    </location>
</feature>
<feature type="region of interest" description="Disordered" evidence="2">
    <location>
        <begin position="168"/>
        <end position="294"/>
    </location>
</feature>
<dbReference type="InParanoid" id="Q6FJ47"/>
<feature type="compositionally biased region" description="Basic and acidic residues" evidence="2">
    <location>
        <begin position="80"/>
        <end position="91"/>
    </location>
</feature>
<feature type="compositionally biased region" description="Polar residues" evidence="2">
    <location>
        <begin position="168"/>
        <end position="179"/>
    </location>
</feature>
<dbReference type="FunCoup" id="Q6FJ47">
    <property type="interactions" value="19"/>
</dbReference>
<evidence type="ECO:0000256" key="2">
    <source>
        <dbReference type="SAM" id="MobiDB-lite"/>
    </source>
</evidence>
<dbReference type="OMA" id="LPPRNTM"/>
<proteinExistence type="predicted"/>
<feature type="coiled-coil region" evidence="1">
    <location>
        <begin position="94"/>
        <end position="121"/>
    </location>
</feature>
<dbReference type="EMBL" id="CR380959">
    <property type="protein sequence ID" value="CAG62725.1"/>
    <property type="molecule type" value="Genomic_DNA"/>
</dbReference>
<keyword evidence="1" id="KW-0175">Coiled coil</keyword>